<proteinExistence type="predicted"/>
<dbReference type="AlphaFoldDB" id="A0A8X7PJ35"/>
<comment type="caution">
    <text evidence="1">The sequence shown here is derived from an EMBL/GenBank/DDBJ whole genome shotgun (WGS) entry which is preliminary data.</text>
</comment>
<accession>A0A8X7PJ35</accession>
<name>A0A8X7PJ35_BRACI</name>
<protein>
    <submittedName>
        <fullName evidence="1">Uncharacterized protein</fullName>
    </submittedName>
</protein>
<sequence length="243" mass="26967">MATSATDFPPDSMMLKLDCGEEMKSTGFCPYGSMKEEQYKRVSSLGRDLDKYKETMSKRFATQNAGGSQLEDELVGSGPCHLLVYVRHESDIPSSSLPHPERFVNRREAASIHDNTTPYVAVVHTPTPEARHLGCHNVVIYCVDLPDLLITTSSMCFHHTMPSQASIVLHSVGSTILPPFSSPPKLLCKSVDASDLLATMSPLRLHHDMTSQASTVLHKVGPTILHPFLGRRNYCARERTRQF</sequence>
<dbReference type="Proteomes" id="UP000886595">
    <property type="component" value="Unassembled WGS sequence"/>
</dbReference>
<evidence type="ECO:0000313" key="2">
    <source>
        <dbReference type="Proteomes" id="UP000886595"/>
    </source>
</evidence>
<keyword evidence="2" id="KW-1185">Reference proteome</keyword>
<evidence type="ECO:0000313" key="1">
    <source>
        <dbReference type="EMBL" id="KAG2252260.1"/>
    </source>
</evidence>
<dbReference type="EMBL" id="JAAMPC010000016">
    <property type="protein sequence ID" value="KAG2252260.1"/>
    <property type="molecule type" value="Genomic_DNA"/>
</dbReference>
<gene>
    <name evidence="1" type="ORF">Bca52824_082396</name>
</gene>
<organism evidence="1 2">
    <name type="scientific">Brassica carinata</name>
    <name type="common">Ethiopian mustard</name>
    <name type="synonym">Abyssinian cabbage</name>
    <dbReference type="NCBI Taxonomy" id="52824"/>
    <lineage>
        <taxon>Eukaryota</taxon>
        <taxon>Viridiplantae</taxon>
        <taxon>Streptophyta</taxon>
        <taxon>Embryophyta</taxon>
        <taxon>Tracheophyta</taxon>
        <taxon>Spermatophyta</taxon>
        <taxon>Magnoliopsida</taxon>
        <taxon>eudicotyledons</taxon>
        <taxon>Gunneridae</taxon>
        <taxon>Pentapetalae</taxon>
        <taxon>rosids</taxon>
        <taxon>malvids</taxon>
        <taxon>Brassicales</taxon>
        <taxon>Brassicaceae</taxon>
        <taxon>Brassiceae</taxon>
        <taxon>Brassica</taxon>
    </lineage>
</organism>
<reference evidence="1 2" key="1">
    <citation type="submission" date="2020-02" db="EMBL/GenBank/DDBJ databases">
        <authorList>
            <person name="Ma Q."/>
            <person name="Huang Y."/>
            <person name="Song X."/>
            <person name="Pei D."/>
        </authorList>
    </citation>
    <scope>NUCLEOTIDE SEQUENCE [LARGE SCALE GENOMIC DNA]</scope>
    <source>
        <strain evidence="1">Sxm20200214</strain>
        <tissue evidence="1">Leaf</tissue>
    </source>
</reference>